<proteinExistence type="predicted"/>
<evidence type="ECO:0000313" key="2">
    <source>
        <dbReference type="EMBL" id="MEX3745531.1"/>
    </source>
</evidence>
<dbReference type="EMBL" id="JBFRHK010000005">
    <property type="protein sequence ID" value="MEX3745531.1"/>
    <property type="molecule type" value="Genomic_DNA"/>
</dbReference>
<dbReference type="Proteomes" id="UP001558534">
    <property type="component" value="Unassembled WGS sequence"/>
</dbReference>
<dbReference type="InterPro" id="IPR039569">
    <property type="entry name" value="FAS1-like_DH_region"/>
</dbReference>
<comment type="caution">
    <text evidence="2">The sequence shown here is derived from an EMBL/GenBank/DDBJ whole genome shotgun (WGS) entry which is preliminary data.</text>
</comment>
<gene>
    <name evidence="2" type="ORF">AB1300_10325</name>
</gene>
<dbReference type="InterPro" id="IPR016709">
    <property type="entry name" value="HadA-like"/>
</dbReference>
<organism evidence="2 3">
    <name type="scientific">Lysinibacillus xylanilyticus</name>
    <dbReference type="NCBI Taxonomy" id="582475"/>
    <lineage>
        <taxon>Bacteria</taxon>
        <taxon>Bacillati</taxon>
        <taxon>Bacillota</taxon>
        <taxon>Bacilli</taxon>
        <taxon>Bacillales</taxon>
        <taxon>Bacillaceae</taxon>
        <taxon>Lysinibacillus</taxon>
    </lineage>
</organism>
<name>A0ABV3VX92_9BACI</name>
<dbReference type="Pfam" id="PF13452">
    <property type="entry name" value="FAS1_DH_region"/>
    <property type="match status" value="1"/>
</dbReference>
<dbReference type="Gene3D" id="3.10.129.10">
    <property type="entry name" value="Hotdog Thioesterase"/>
    <property type="match status" value="1"/>
</dbReference>
<sequence>MYREMIGKRSVKVLNIVGPSTVSKFAHAIGDAHPIYLDPEYAKNSRHRRNIAPATFPRTFDDGKIEGLDLPEKGLIHGTQSFYYERPLYVGESVYCYKEIKNYYEKKGGSGVLGFLVIESNGDDRDGHTIFTSTAIIVISEAVRKGINP</sequence>
<evidence type="ECO:0000259" key="1">
    <source>
        <dbReference type="Pfam" id="PF13452"/>
    </source>
</evidence>
<dbReference type="RefSeq" id="WP_368636406.1">
    <property type="nucleotide sequence ID" value="NZ_JBFRHK010000005.1"/>
</dbReference>
<dbReference type="CDD" id="cd03441">
    <property type="entry name" value="R_hydratase_like"/>
    <property type="match status" value="1"/>
</dbReference>
<accession>A0ABV3VX92</accession>
<protein>
    <submittedName>
        <fullName evidence="2">MaoC family dehydratase N-terminal domain-containing protein</fullName>
    </submittedName>
</protein>
<reference evidence="2 3" key="1">
    <citation type="submission" date="2024-07" db="EMBL/GenBank/DDBJ databases">
        <title>Characterization of a bacterium isolated from hydrolysated instant sea cucumber by whole-genome sequencing and metabolomics.</title>
        <authorList>
            <person name="Luo X."/>
            <person name="Zhang Z."/>
            <person name="Zheng Z."/>
            <person name="Zhang W."/>
            <person name="Ming T."/>
            <person name="Jiao L."/>
            <person name="Su X."/>
            <person name="Kong F."/>
            <person name="Xu J."/>
        </authorList>
    </citation>
    <scope>NUCLEOTIDE SEQUENCE [LARGE SCALE GENOMIC DNA]</scope>
    <source>
        <strain evidence="2 3">XL-2024</strain>
    </source>
</reference>
<dbReference type="PIRSF" id="PIRSF018072">
    <property type="entry name" value="UCP018072"/>
    <property type="match status" value="1"/>
</dbReference>
<dbReference type="SUPFAM" id="SSF54637">
    <property type="entry name" value="Thioesterase/thiol ester dehydrase-isomerase"/>
    <property type="match status" value="1"/>
</dbReference>
<keyword evidence="3" id="KW-1185">Reference proteome</keyword>
<dbReference type="InterPro" id="IPR029069">
    <property type="entry name" value="HotDog_dom_sf"/>
</dbReference>
<feature type="domain" description="FAS1-like dehydratase" evidence="1">
    <location>
        <begin position="5"/>
        <end position="132"/>
    </location>
</feature>
<evidence type="ECO:0000313" key="3">
    <source>
        <dbReference type="Proteomes" id="UP001558534"/>
    </source>
</evidence>